<protein>
    <recommendedName>
        <fullName evidence="1">Solute-binding protein family 5 domain-containing protein</fullName>
    </recommendedName>
</protein>
<dbReference type="SUPFAM" id="SSF53850">
    <property type="entry name" value="Periplasmic binding protein-like II"/>
    <property type="match status" value="1"/>
</dbReference>
<reference evidence="2" key="2">
    <citation type="submission" date="2020-09" db="EMBL/GenBank/DDBJ databases">
        <authorList>
            <person name="Sun Q."/>
            <person name="Zhou Y."/>
        </authorList>
    </citation>
    <scope>NUCLEOTIDE SEQUENCE</scope>
    <source>
        <strain evidence="2">CGMCC 1.15478</strain>
    </source>
</reference>
<dbReference type="Gene3D" id="3.40.190.10">
    <property type="entry name" value="Periplasmic binding protein-like II"/>
    <property type="match status" value="1"/>
</dbReference>
<dbReference type="InterPro" id="IPR000914">
    <property type="entry name" value="SBP_5_dom"/>
</dbReference>
<proteinExistence type="predicted"/>
<sequence>MTDARTRLESPRRRNRNTAARAVGVVSMATVASVLAGCGVTDTLDEFTLGYAVDVPVTTYNANTIDGAYSAAPSVFGRVLTGLSYIGPDGSPIMDRDFGTISPVPGEADSYEINLNESAVFSDGNAVTCDDLVFAWAAGSGRFTAPDPDSGEPRQLFDTATDWGYADIDRIDCEPGTKRAQLQFREGRSFTDWESLFSATTVMPSHVAGREANVPDVVAAVNEGDIDALSRLADFWNTGWTLTPGDLDLDLFPSSGPYKIDSFTDEGGLLLVKNDSWWGDPPRTPRIVVWPGMDTRDIVARGEAQVIDVGAGSVAGLDLAGYTEHQVESLNTEQLVFNNTGVFDDVEARRAFTACVPRLRVADDVVSDYFADDSPRRGVASSRTTQPGSSGYSFIAGPAQENYLQPDIEAASRFTESADMRVRIGYLGSDKRREETVSFIARACKDAGIVVQNVSSRDFDPRRALANDDVDIVLGGIGGVQGPGGLASEGTNLVTLHSRNGLNIGAFSNGRIDGLVAELAVISNADARLERFAEAEAILWNEVPTVPLFVQPRLTAHSGAVVGVVPNNSRAGAGWNMDKWVRD</sequence>
<evidence type="ECO:0000313" key="2">
    <source>
        <dbReference type="EMBL" id="GGC59464.1"/>
    </source>
</evidence>
<organism evidence="2 3">
    <name type="scientific">Hoyosella rhizosphaerae</name>
    <dbReference type="NCBI Taxonomy" id="1755582"/>
    <lineage>
        <taxon>Bacteria</taxon>
        <taxon>Bacillati</taxon>
        <taxon>Actinomycetota</taxon>
        <taxon>Actinomycetes</taxon>
        <taxon>Mycobacteriales</taxon>
        <taxon>Hoyosellaceae</taxon>
        <taxon>Hoyosella</taxon>
    </lineage>
</organism>
<dbReference type="Gene3D" id="3.10.105.10">
    <property type="entry name" value="Dipeptide-binding Protein, Domain 3"/>
    <property type="match status" value="1"/>
</dbReference>
<comment type="caution">
    <text evidence="2">The sequence shown here is derived from an EMBL/GenBank/DDBJ whole genome shotgun (WGS) entry which is preliminary data.</text>
</comment>
<dbReference type="RefSeq" id="WP_188671187.1">
    <property type="nucleotide sequence ID" value="NZ_BMJH01000001.1"/>
</dbReference>
<evidence type="ECO:0000313" key="3">
    <source>
        <dbReference type="Proteomes" id="UP000641514"/>
    </source>
</evidence>
<dbReference type="InterPro" id="IPR039424">
    <property type="entry name" value="SBP_5"/>
</dbReference>
<dbReference type="GO" id="GO:1904680">
    <property type="term" value="F:peptide transmembrane transporter activity"/>
    <property type="evidence" value="ECO:0007669"/>
    <property type="project" value="TreeGrafter"/>
</dbReference>
<evidence type="ECO:0000259" key="1">
    <source>
        <dbReference type="Pfam" id="PF00496"/>
    </source>
</evidence>
<name>A0A916XAE4_9ACTN</name>
<dbReference type="Pfam" id="PF00496">
    <property type="entry name" value="SBP_bac_5"/>
    <property type="match status" value="1"/>
</dbReference>
<keyword evidence="3" id="KW-1185">Reference proteome</keyword>
<dbReference type="Proteomes" id="UP000641514">
    <property type="component" value="Unassembled WGS sequence"/>
</dbReference>
<dbReference type="PANTHER" id="PTHR30290">
    <property type="entry name" value="PERIPLASMIC BINDING COMPONENT OF ABC TRANSPORTER"/>
    <property type="match status" value="1"/>
</dbReference>
<dbReference type="GO" id="GO:0015833">
    <property type="term" value="P:peptide transport"/>
    <property type="evidence" value="ECO:0007669"/>
    <property type="project" value="TreeGrafter"/>
</dbReference>
<accession>A0A916XAE4</accession>
<dbReference type="PANTHER" id="PTHR30290:SF65">
    <property type="entry name" value="MONOACYL PHOSPHATIDYLINOSITOL TETRAMANNOSIDE-BINDING PROTEIN LPQW-RELATED"/>
    <property type="match status" value="1"/>
</dbReference>
<gene>
    <name evidence="2" type="ORF">GCM10011410_09890</name>
</gene>
<dbReference type="AlphaFoldDB" id="A0A916XAE4"/>
<dbReference type="EMBL" id="BMJH01000001">
    <property type="protein sequence ID" value="GGC59464.1"/>
    <property type="molecule type" value="Genomic_DNA"/>
</dbReference>
<reference evidence="2" key="1">
    <citation type="journal article" date="2014" name="Int. J. Syst. Evol. Microbiol.">
        <title>Complete genome sequence of Corynebacterium casei LMG S-19264T (=DSM 44701T), isolated from a smear-ripened cheese.</title>
        <authorList>
            <consortium name="US DOE Joint Genome Institute (JGI-PGF)"/>
            <person name="Walter F."/>
            <person name="Albersmeier A."/>
            <person name="Kalinowski J."/>
            <person name="Ruckert C."/>
        </authorList>
    </citation>
    <scope>NUCLEOTIDE SEQUENCE</scope>
    <source>
        <strain evidence="2">CGMCC 1.15478</strain>
    </source>
</reference>
<feature type="domain" description="Solute-binding protein family 5" evidence="1">
    <location>
        <begin position="110"/>
        <end position="480"/>
    </location>
</feature>